<proteinExistence type="predicted"/>
<evidence type="ECO:0000259" key="1">
    <source>
        <dbReference type="Pfam" id="PF10551"/>
    </source>
</evidence>
<dbReference type="Pfam" id="PF10551">
    <property type="entry name" value="MULE"/>
    <property type="match status" value="1"/>
</dbReference>
<dbReference type="InterPro" id="IPR018289">
    <property type="entry name" value="MULE_transposase_dom"/>
</dbReference>
<gene>
    <name evidence="2" type="ORF">L1049_022796</name>
</gene>
<sequence length="265" mass="31480">MSCWRNMVLKYIRCDYIKQKGCVWMQLKGTMRSVMAMKTGFINRCRPFLGLDGYHLKRPYGGVLLGVVALDENHKPYTFMTDRQKGVIDAISEYFPEANQRHCCRHFYNNFMARFPGILLRDHFWDAARACNRQEFNESMDAMKTINTAAYNWLMEIPVTQWSRHAFDPRVKNDSLTNNMSESFNQWVGELRCKLVLTIIYTIRYRLMSRTHKRYQKRSGWTNEITLAIMRKLDNIKQKSRKCHTMFVGGDEYEVIDGNRRHVVR</sequence>
<comment type="caution">
    <text evidence="2">The sequence shown here is derived from an EMBL/GenBank/DDBJ whole genome shotgun (WGS) entry which is preliminary data.</text>
</comment>
<dbReference type="Proteomes" id="UP001415857">
    <property type="component" value="Unassembled WGS sequence"/>
</dbReference>
<dbReference type="PANTHER" id="PTHR31973">
    <property type="entry name" value="POLYPROTEIN, PUTATIVE-RELATED"/>
    <property type="match status" value="1"/>
</dbReference>
<dbReference type="AlphaFoldDB" id="A0AAP0WPE9"/>
<feature type="domain" description="MULE transposase" evidence="1">
    <location>
        <begin position="72"/>
        <end position="110"/>
    </location>
</feature>
<evidence type="ECO:0000313" key="3">
    <source>
        <dbReference type="Proteomes" id="UP001415857"/>
    </source>
</evidence>
<reference evidence="2 3" key="1">
    <citation type="journal article" date="2024" name="Plant J.">
        <title>Genome sequences and population genomics reveal climatic adaptation and genomic divergence between two closely related sweetgum species.</title>
        <authorList>
            <person name="Xu W.Q."/>
            <person name="Ren C.Q."/>
            <person name="Zhang X.Y."/>
            <person name="Comes H.P."/>
            <person name="Liu X.H."/>
            <person name="Li Y.G."/>
            <person name="Kettle C.J."/>
            <person name="Jalonen R."/>
            <person name="Gaisberger H."/>
            <person name="Ma Y.Z."/>
            <person name="Qiu Y.X."/>
        </authorList>
    </citation>
    <scope>NUCLEOTIDE SEQUENCE [LARGE SCALE GENOMIC DNA]</scope>
    <source>
        <strain evidence="2">Hangzhou</strain>
    </source>
</reference>
<dbReference type="PANTHER" id="PTHR31973:SF187">
    <property type="entry name" value="MUTATOR TRANSPOSASE MUDRA PROTEIN"/>
    <property type="match status" value="1"/>
</dbReference>
<protein>
    <recommendedName>
        <fullName evidence="1">MULE transposase domain-containing protein</fullName>
    </recommendedName>
</protein>
<evidence type="ECO:0000313" key="2">
    <source>
        <dbReference type="EMBL" id="KAK9275529.1"/>
    </source>
</evidence>
<organism evidence="2 3">
    <name type="scientific">Liquidambar formosana</name>
    <name type="common">Formosan gum</name>
    <dbReference type="NCBI Taxonomy" id="63359"/>
    <lineage>
        <taxon>Eukaryota</taxon>
        <taxon>Viridiplantae</taxon>
        <taxon>Streptophyta</taxon>
        <taxon>Embryophyta</taxon>
        <taxon>Tracheophyta</taxon>
        <taxon>Spermatophyta</taxon>
        <taxon>Magnoliopsida</taxon>
        <taxon>eudicotyledons</taxon>
        <taxon>Gunneridae</taxon>
        <taxon>Pentapetalae</taxon>
        <taxon>Saxifragales</taxon>
        <taxon>Altingiaceae</taxon>
        <taxon>Liquidambar</taxon>
    </lineage>
</organism>
<keyword evidence="3" id="KW-1185">Reference proteome</keyword>
<accession>A0AAP0WPE9</accession>
<dbReference type="EMBL" id="JBBPBK010000011">
    <property type="protein sequence ID" value="KAK9275529.1"/>
    <property type="molecule type" value="Genomic_DNA"/>
</dbReference>
<name>A0AAP0WPE9_LIQFO</name>